<dbReference type="STRING" id="1110509.Mhar_2010"/>
<keyword evidence="8" id="KW-1185">Reference proteome</keyword>
<feature type="transmembrane region" description="Helical" evidence="4">
    <location>
        <begin position="439"/>
        <end position="460"/>
    </location>
</feature>
<keyword evidence="3 7" id="KW-0808">Transferase</keyword>
<dbReference type="Pfam" id="PF00535">
    <property type="entry name" value="Glycos_transf_2"/>
    <property type="match status" value="1"/>
</dbReference>
<dbReference type="GO" id="GO:0008757">
    <property type="term" value="F:S-adenosylmethionine-dependent methyltransferase activity"/>
    <property type="evidence" value="ECO:0007669"/>
    <property type="project" value="InterPro"/>
</dbReference>
<dbReference type="AlphaFoldDB" id="G7WR63"/>
<dbReference type="Gene3D" id="3.40.50.150">
    <property type="entry name" value="Vaccinia Virus protein VP39"/>
    <property type="match status" value="1"/>
</dbReference>
<dbReference type="PANTHER" id="PTHR43179:SF12">
    <property type="entry name" value="GALACTOFURANOSYLTRANSFERASE GLFT2"/>
    <property type="match status" value="1"/>
</dbReference>
<name>G7WR63_METH6</name>
<reference evidence="7 8" key="1">
    <citation type="journal article" date="2012" name="PLoS ONE">
        <title>The genome characteristics and predicted function of methyl-group oxidation pathway in the obligate aceticlastic methanogens, Methanosaeta spp.</title>
        <authorList>
            <person name="Zhu J."/>
            <person name="Zheng H."/>
            <person name="Ai G."/>
            <person name="Zhang G."/>
            <person name="Liu D."/>
            <person name="Liu X."/>
            <person name="Dong X."/>
        </authorList>
    </citation>
    <scope>NUCLEOTIDE SEQUENCE [LARGE SCALE GENOMIC DNA]</scope>
    <source>
        <strain evidence="7 8">6Ac</strain>
    </source>
</reference>
<evidence type="ECO:0000313" key="8">
    <source>
        <dbReference type="Proteomes" id="UP000005877"/>
    </source>
</evidence>
<dbReference type="Pfam" id="PF08241">
    <property type="entry name" value="Methyltransf_11"/>
    <property type="match status" value="1"/>
</dbReference>
<dbReference type="CDD" id="cd04186">
    <property type="entry name" value="GT_2_like_c"/>
    <property type="match status" value="1"/>
</dbReference>
<gene>
    <name evidence="7" type="ordered locus">Mhar_2010</name>
</gene>
<feature type="domain" description="Methyltransferase type 11" evidence="6">
    <location>
        <begin position="54"/>
        <end position="103"/>
    </location>
</feature>
<sequence>MRSLNLWEPEMENVFSNIINFRDGKKMKLDIGCGNKKNEGCIGIDQVRLEPVDIIADMSKRFPFKDNIFDEIYCHHVLEHFQDPIKVLEEIWRVAKPDATVYITVPYCQSSGAFIDPTHRSFFNENSMDYFEEYTDLPNWYSHIRLEVVDVELKTPTRLTNLISKVPKISKNLWNIYSEVHYTVVIKKIMAEEIFPKVSIIVLNWNGLKDTMECIESLENLTYPNYEIILVDNGSTDGSQEAVKERFPDVVLVQNEMNLGFAAGLGEGIKHTSSEYIAFLNNDTVVDRRWLDELIRPFLTTKDEIGATSSTIMSYGDRKEVQYGGDSRLNIFGQTRASNKVERGIKETGTISGASFMMKREVIDGLEEFLCPEYFAYFEEIDLSWRLVNRGYKLIYSPGSVVYHKGGMTSSKISDRMRINDVRNKYLTFYRNLPNSRLLLAYPLLLFFDLASILVLVFYARRTKNARLRFRGMVEFFGLKKRVKRYGDGKLSFLDKRIFWDKLYL</sequence>
<comment type="similarity">
    <text evidence="1">Belongs to the glycosyltransferase 2 family.</text>
</comment>
<dbReference type="InterPro" id="IPR029063">
    <property type="entry name" value="SAM-dependent_MTases_sf"/>
</dbReference>
<keyword evidence="4" id="KW-0472">Membrane</keyword>
<keyword evidence="4" id="KW-0812">Transmembrane</keyword>
<dbReference type="GeneID" id="12511183"/>
<evidence type="ECO:0000259" key="6">
    <source>
        <dbReference type="Pfam" id="PF08241"/>
    </source>
</evidence>
<dbReference type="RefSeq" id="WP_014587542.1">
    <property type="nucleotide sequence ID" value="NC_017527.1"/>
</dbReference>
<dbReference type="PANTHER" id="PTHR43179">
    <property type="entry name" value="RHAMNOSYLTRANSFERASE WBBL"/>
    <property type="match status" value="1"/>
</dbReference>
<keyword evidence="4" id="KW-1133">Transmembrane helix</keyword>
<accession>G7WR63</accession>
<dbReference type="OrthoDB" id="46222at2157"/>
<dbReference type="InterPro" id="IPR001173">
    <property type="entry name" value="Glyco_trans_2-like"/>
</dbReference>
<keyword evidence="2" id="KW-0328">Glycosyltransferase</keyword>
<dbReference type="Proteomes" id="UP000005877">
    <property type="component" value="Chromosome"/>
</dbReference>
<evidence type="ECO:0000256" key="3">
    <source>
        <dbReference type="ARBA" id="ARBA00022679"/>
    </source>
</evidence>
<dbReference type="Gene3D" id="3.90.550.10">
    <property type="entry name" value="Spore Coat Polysaccharide Biosynthesis Protein SpsA, Chain A"/>
    <property type="match status" value="1"/>
</dbReference>
<dbReference type="InterPro" id="IPR013216">
    <property type="entry name" value="Methyltransf_11"/>
</dbReference>
<evidence type="ECO:0000256" key="1">
    <source>
        <dbReference type="ARBA" id="ARBA00006739"/>
    </source>
</evidence>
<proteinExistence type="inferred from homology"/>
<evidence type="ECO:0000256" key="4">
    <source>
        <dbReference type="SAM" id="Phobius"/>
    </source>
</evidence>
<feature type="domain" description="Glycosyltransferase 2-like" evidence="5">
    <location>
        <begin position="199"/>
        <end position="362"/>
    </location>
</feature>
<dbReference type="SUPFAM" id="SSF53448">
    <property type="entry name" value="Nucleotide-diphospho-sugar transferases"/>
    <property type="match status" value="1"/>
</dbReference>
<organism evidence="7 8">
    <name type="scientific">Methanothrix harundinacea (strain 6Ac)</name>
    <name type="common">Methanosaeta harundinacea</name>
    <dbReference type="NCBI Taxonomy" id="1110509"/>
    <lineage>
        <taxon>Archaea</taxon>
        <taxon>Methanobacteriati</taxon>
        <taxon>Methanobacteriota</taxon>
        <taxon>Stenosarchaea group</taxon>
        <taxon>Methanomicrobia</taxon>
        <taxon>Methanotrichales</taxon>
        <taxon>Methanotrichaceae</taxon>
        <taxon>Methanothrix</taxon>
    </lineage>
</organism>
<dbReference type="HOGENOM" id="CLU_539283_0_0_2"/>
<evidence type="ECO:0000313" key="7">
    <source>
        <dbReference type="EMBL" id="AET65366.1"/>
    </source>
</evidence>
<dbReference type="InterPro" id="IPR029044">
    <property type="entry name" value="Nucleotide-diphossugar_trans"/>
</dbReference>
<dbReference type="CDD" id="cd02440">
    <property type="entry name" value="AdoMet_MTases"/>
    <property type="match status" value="1"/>
</dbReference>
<dbReference type="PATRIC" id="fig|1110509.7.peg.2231"/>
<dbReference type="KEGG" id="mhi:Mhar_2010"/>
<dbReference type="EMBL" id="CP003117">
    <property type="protein sequence ID" value="AET65366.1"/>
    <property type="molecule type" value="Genomic_DNA"/>
</dbReference>
<dbReference type="SUPFAM" id="SSF53335">
    <property type="entry name" value="S-adenosyl-L-methionine-dependent methyltransferases"/>
    <property type="match status" value="1"/>
</dbReference>
<dbReference type="GO" id="GO:0016757">
    <property type="term" value="F:glycosyltransferase activity"/>
    <property type="evidence" value="ECO:0007669"/>
    <property type="project" value="UniProtKB-KW"/>
</dbReference>
<evidence type="ECO:0000259" key="5">
    <source>
        <dbReference type="Pfam" id="PF00535"/>
    </source>
</evidence>
<evidence type="ECO:0000256" key="2">
    <source>
        <dbReference type="ARBA" id="ARBA00022676"/>
    </source>
</evidence>
<protein>
    <submittedName>
        <fullName evidence="7">Glycosyl transferase, family 2</fullName>
    </submittedName>
</protein>